<name>A0A0M0I4H6_9VIBR</name>
<comment type="caution">
    <text evidence="2">The sequence shown here is derived from an EMBL/GenBank/DDBJ whole genome shotgun (WGS) entry which is preliminary data.</text>
</comment>
<dbReference type="OrthoDB" id="5906622at2"/>
<proteinExistence type="predicted"/>
<evidence type="ECO:0008006" key="4">
    <source>
        <dbReference type="Google" id="ProtNLM"/>
    </source>
</evidence>
<evidence type="ECO:0000313" key="2">
    <source>
        <dbReference type="EMBL" id="KOO09220.1"/>
    </source>
</evidence>
<dbReference type="AlphaFoldDB" id="A0A0M0I4H6"/>
<dbReference type="RefSeq" id="WP_053407478.1">
    <property type="nucleotide sequence ID" value="NZ_DAIPHI010000007.1"/>
</dbReference>
<evidence type="ECO:0000256" key="1">
    <source>
        <dbReference type="SAM" id="SignalP"/>
    </source>
</evidence>
<feature type="chain" id="PRO_5005600607" description="Molecular chaperone" evidence="1">
    <location>
        <begin position="21"/>
        <end position="237"/>
    </location>
</feature>
<gene>
    <name evidence="2" type="ORF">AKJ31_02335</name>
</gene>
<keyword evidence="3" id="KW-1185">Reference proteome</keyword>
<dbReference type="Proteomes" id="UP000037530">
    <property type="component" value="Unassembled WGS sequence"/>
</dbReference>
<keyword evidence="1" id="KW-0732">Signal</keyword>
<dbReference type="InterPro" id="IPR013783">
    <property type="entry name" value="Ig-like_fold"/>
</dbReference>
<dbReference type="STRING" id="171383.AKJ31_02335"/>
<evidence type="ECO:0000313" key="3">
    <source>
        <dbReference type="Proteomes" id="UP000037530"/>
    </source>
</evidence>
<dbReference type="EMBL" id="LHPI01000001">
    <property type="protein sequence ID" value="KOO09220.1"/>
    <property type="molecule type" value="Genomic_DNA"/>
</dbReference>
<feature type="signal peptide" evidence="1">
    <location>
        <begin position="1"/>
        <end position="20"/>
    </location>
</feature>
<dbReference type="InterPro" id="IPR008962">
    <property type="entry name" value="PapD-like_sf"/>
</dbReference>
<organism evidence="2 3">
    <name type="scientific">Vibrio hepatarius</name>
    <dbReference type="NCBI Taxonomy" id="171383"/>
    <lineage>
        <taxon>Bacteria</taxon>
        <taxon>Pseudomonadati</taxon>
        <taxon>Pseudomonadota</taxon>
        <taxon>Gammaproteobacteria</taxon>
        <taxon>Vibrionales</taxon>
        <taxon>Vibrionaceae</taxon>
        <taxon>Vibrio</taxon>
        <taxon>Vibrio oreintalis group</taxon>
    </lineage>
</organism>
<dbReference type="Gene3D" id="2.60.40.10">
    <property type="entry name" value="Immunoglobulins"/>
    <property type="match status" value="1"/>
</dbReference>
<dbReference type="PATRIC" id="fig|171383.3.peg.484"/>
<protein>
    <recommendedName>
        <fullName evidence="4">Molecular chaperone</fullName>
    </recommendedName>
</protein>
<accession>A0A0M0I4H6</accession>
<reference evidence="3" key="1">
    <citation type="submission" date="2015-08" db="EMBL/GenBank/DDBJ databases">
        <title>Vibrio galatheae sp. nov., a novel member of the Vibrionaceae family isolated from the Solomon Islands.</title>
        <authorList>
            <person name="Giubergia S."/>
            <person name="Machado H."/>
            <person name="Mateiu R.V."/>
            <person name="Gram L."/>
        </authorList>
    </citation>
    <scope>NUCLEOTIDE SEQUENCE [LARGE SCALE GENOMIC DNA]</scope>
    <source>
        <strain evidence="3">DSM 19134</strain>
    </source>
</reference>
<sequence>MKMRLIVGAFLCLFSTLSSAVYLDKMLQVSDENGNASFIVTNDKEMVYFVETKINEIATTEEGGLIRKPYTRENLAEWTVAVSNPRFIIEPGRTKSLGIRAICGDSCSWNEDRTYEIVFVPKPYANDTESGEQSVNIFVGYAPVLIVPAKEPKVDYNIDVAGKSLSIHNKGNTMIRVLVDNCQGVKESSCRVFYTLIKGRKKSFDLPKGLVNKDLNVTVLNHDESYRKKIVVPAKGR</sequence>
<dbReference type="SUPFAM" id="SSF49354">
    <property type="entry name" value="PapD-like"/>
    <property type="match status" value="1"/>
</dbReference>